<name>A0A4Y2L794_ARAVE</name>
<keyword evidence="3" id="KW-1185">Reference proteome</keyword>
<organism evidence="2 3">
    <name type="scientific">Araneus ventricosus</name>
    <name type="common">Orbweaver spider</name>
    <name type="synonym">Epeira ventricosa</name>
    <dbReference type="NCBI Taxonomy" id="182803"/>
    <lineage>
        <taxon>Eukaryota</taxon>
        <taxon>Metazoa</taxon>
        <taxon>Ecdysozoa</taxon>
        <taxon>Arthropoda</taxon>
        <taxon>Chelicerata</taxon>
        <taxon>Arachnida</taxon>
        <taxon>Araneae</taxon>
        <taxon>Araneomorphae</taxon>
        <taxon>Entelegynae</taxon>
        <taxon>Araneoidea</taxon>
        <taxon>Araneidae</taxon>
        <taxon>Araneus</taxon>
    </lineage>
</organism>
<evidence type="ECO:0000313" key="2">
    <source>
        <dbReference type="EMBL" id="GBN10392.1"/>
    </source>
</evidence>
<gene>
    <name evidence="2" type="ORF">AVEN_260013_1</name>
</gene>
<evidence type="ECO:0000256" key="1">
    <source>
        <dbReference type="SAM" id="MobiDB-lite"/>
    </source>
</evidence>
<comment type="caution">
    <text evidence="2">The sequence shown here is derived from an EMBL/GenBank/DDBJ whole genome shotgun (WGS) entry which is preliminary data.</text>
</comment>
<dbReference type="AlphaFoldDB" id="A0A4Y2L794"/>
<sequence>MTAAAAARVLRQSPNSLSPRHGPIFSEGDTYYHWWEVTRPPTFLYPQGSECLLIYAAATHPCTRGAPPRSHVI</sequence>
<feature type="region of interest" description="Disordered" evidence="1">
    <location>
        <begin position="1"/>
        <end position="21"/>
    </location>
</feature>
<protein>
    <submittedName>
        <fullName evidence="2">Uncharacterized protein</fullName>
    </submittedName>
</protein>
<accession>A0A4Y2L794</accession>
<dbReference type="Proteomes" id="UP000499080">
    <property type="component" value="Unassembled WGS sequence"/>
</dbReference>
<dbReference type="EMBL" id="BGPR01117576">
    <property type="protein sequence ID" value="GBN10392.1"/>
    <property type="molecule type" value="Genomic_DNA"/>
</dbReference>
<proteinExistence type="predicted"/>
<evidence type="ECO:0000313" key="3">
    <source>
        <dbReference type="Proteomes" id="UP000499080"/>
    </source>
</evidence>
<feature type="non-terminal residue" evidence="2">
    <location>
        <position position="73"/>
    </location>
</feature>
<reference evidence="2 3" key="1">
    <citation type="journal article" date="2019" name="Sci. Rep.">
        <title>Orb-weaving spider Araneus ventricosus genome elucidates the spidroin gene catalogue.</title>
        <authorList>
            <person name="Kono N."/>
            <person name="Nakamura H."/>
            <person name="Ohtoshi R."/>
            <person name="Moran D.A.P."/>
            <person name="Shinohara A."/>
            <person name="Yoshida Y."/>
            <person name="Fujiwara M."/>
            <person name="Mori M."/>
            <person name="Tomita M."/>
            <person name="Arakawa K."/>
        </authorList>
    </citation>
    <scope>NUCLEOTIDE SEQUENCE [LARGE SCALE GENOMIC DNA]</scope>
</reference>